<feature type="compositionally biased region" description="Polar residues" evidence="1">
    <location>
        <begin position="1"/>
        <end position="13"/>
    </location>
</feature>
<name>A0A4Q2V1T3_FUSOX</name>
<evidence type="ECO:0000313" key="3">
    <source>
        <dbReference type="Proteomes" id="UP000290540"/>
    </source>
</evidence>
<comment type="caution">
    <text evidence="2">The sequence shown here is derived from an EMBL/GenBank/DDBJ whole genome shotgun (WGS) entry which is preliminary data.</text>
</comment>
<gene>
    <name evidence="2" type="ORF">BFJ63_vAg18547</name>
</gene>
<dbReference type="Proteomes" id="UP000290540">
    <property type="component" value="Unassembled WGS sequence"/>
</dbReference>
<reference evidence="2 3" key="1">
    <citation type="submission" date="2016-12" db="EMBL/GenBank/DDBJ databases">
        <title>Draft genome sequence of Fusarium oxysporum causing rot on Narcissus.</title>
        <authorList>
            <person name="Armitage A.D."/>
            <person name="Taylor A."/>
            <person name="Clarkson J.P."/>
            <person name="Harrison R.J."/>
            <person name="Jackson A.C."/>
        </authorList>
    </citation>
    <scope>NUCLEOTIDE SEQUENCE [LARGE SCALE GENOMIC DNA]</scope>
    <source>
        <strain evidence="2 3">N139</strain>
    </source>
</reference>
<dbReference type="AlphaFoldDB" id="A0A4Q2V1T3"/>
<feature type="region of interest" description="Disordered" evidence="1">
    <location>
        <begin position="313"/>
        <end position="403"/>
    </location>
</feature>
<feature type="compositionally biased region" description="Basic and acidic residues" evidence="1">
    <location>
        <begin position="372"/>
        <end position="388"/>
    </location>
</feature>
<evidence type="ECO:0000256" key="1">
    <source>
        <dbReference type="SAM" id="MobiDB-lite"/>
    </source>
</evidence>
<accession>A0A4Q2V1T3</accession>
<proteinExistence type="predicted"/>
<evidence type="ECO:0000313" key="2">
    <source>
        <dbReference type="EMBL" id="RYC78578.1"/>
    </source>
</evidence>
<feature type="compositionally biased region" description="Basic and acidic residues" evidence="1">
    <location>
        <begin position="343"/>
        <end position="362"/>
    </location>
</feature>
<organism evidence="2 3">
    <name type="scientific">Fusarium oxysporum f. sp. narcissi</name>
    <dbReference type="NCBI Taxonomy" id="451672"/>
    <lineage>
        <taxon>Eukaryota</taxon>
        <taxon>Fungi</taxon>
        <taxon>Dikarya</taxon>
        <taxon>Ascomycota</taxon>
        <taxon>Pezizomycotina</taxon>
        <taxon>Sordariomycetes</taxon>
        <taxon>Hypocreomycetidae</taxon>
        <taxon>Hypocreales</taxon>
        <taxon>Nectriaceae</taxon>
        <taxon>Fusarium</taxon>
        <taxon>Fusarium oxysporum species complex</taxon>
    </lineage>
</organism>
<dbReference type="EMBL" id="MQTW01001054">
    <property type="protein sequence ID" value="RYC78578.1"/>
    <property type="molecule type" value="Genomic_DNA"/>
</dbReference>
<protein>
    <submittedName>
        <fullName evidence="2">Uncharacterized protein</fullName>
    </submittedName>
</protein>
<feature type="region of interest" description="Disordered" evidence="1">
    <location>
        <begin position="1"/>
        <end position="55"/>
    </location>
</feature>
<feature type="compositionally biased region" description="Basic residues" evidence="1">
    <location>
        <begin position="320"/>
        <end position="332"/>
    </location>
</feature>
<sequence length="403" mass="45818">MENTNQPSPSPETSPKALSHLVKPHRKITPPERKPRDLPSPPASDKRKRAPTVDELPQELVKFKRKCTTGGVAPLTSFHLSKADYERLHDKIEANFRRFDYDPRHQRIYFRMPSRIHDIFAQSIQDAIFNALSDLGRCNEQVCPFTTKIIKAATSDITIWDSDDETKDPIPLKRSPDAQFLYVGAEQPSVVVEVAYSQDKKHLPQLAKEYIHHTWGEIKAVLCFALNKANGSAISVWKPMYYPEEDSDEVEMKKEHVVQSQPFRTVDGSPINQDHELVLDLHDFVPDEECEGCANPSISIPYSKLYDSLVKAEQQVKTPRPSRAKRGVKRSRMSSESIESMTEEDKKQWKAKDRAARDKQIAEDGEYQGFDDGEKPAKKRTQEGRDCTKPSVVESDSDETVSG</sequence>